<evidence type="ECO:0000256" key="11">
    <source>
        <dbReference type="ARBA" id="ARBA00022840"/>
    </source>
</evidence>
<keyword evidence="8 15" id="KW-0547">Nucleotide-binding</keyword>
<evidence type="ECO:0000256" key="13">
    <source>
        <dbReference type="ARBA" id="ARBA00047880"/>
    </source>
</evidence>
<dbReference type="EC" id="2.7.7.2" evidence="15"/>
<dbReference type="GO" id="GO:0009231">
    <property type="term" value="P:riboflavin biosynthetic process"/>
    <property type="evidence" value="ECO:0007669"/>
    <property type="project" value="InterPro"/>
</dbReference>
<protein>
    <recommendedName>
        <fullName evidence="15">Riboflavin biosynthesis protein</fullName>
    </recommendedName>
    <domain>
        <recommendedName>
            <fullName evidence="15">Riboflavin kinase</fullName>
            <ecNumber evidence="15">2.7.1.26</ecNumber>
        </recommendedName>
        <alternativeName>
            <fullName evidence="15">Flavokinase</fullName>
        </alternativeName>
    </domain>
    <domain>
        <recommendedName>
            <fullName evidence="15">FMN adenylyltransferase</fullName>
            <ecNumber evidence="15">2.7.7.2</ecNumber>
        </recommendedName>
        <alternativeName>
            <fullName evidence="15">FAD pyrophosphorylase</fullName>
        </alternativeName>
        <alternativeName>
            <fullName evidence="15">FAD synthase</fullName>
        </alternativeName>
    </domain>
</protein>
<evidence type="ECO:0000256" key="15">
    <source>
        <dbReference type="PIRNR" id="PIRNR004491"/>
    </source>
</evidence>
<dbReference type="InterPro" id="IPR015864">
    <property type="entry name" value="FAD_synthase"/>
</dbReference>
<evidence type="ECO:0000256" key="1">
    <source>
        <dbReference type="ARBA" id="ARBA00002121"/>
    </source>
</evidence>
<comment type="function">
    <text evidence="1">Catalyzes the phosphorylation of riboflavin to FMN followed by the adenylation of FMN to FAD.</text>
</comment>
<dbReference type="PIRSF" id="PIRSF004491">
    <property type="entry name" value="FAD_Synth"/>
    <property type="match status" value="1"/>
</dbReference>
<dbReference type="SUPFAM" id="SSF52374">
    <property type="entry name" value="Nucleotidylyl transferase"/>
    <property type="match status" value="1"/>
</dbReference>
<keyword evidence="10 15" id="KW-0274">FAD</keyword>
<comment type="similarity">
    <text evidence="15">Belongs to the ribF family.</text>
</comment>
<evidence type="ECO:0000256" key="4">
    <source>
        <dbReference type="ARBA" id="ARBA00022630"/>
    </source>
</evidence>
<evidence type="ECO:0000256" key="7">
    <source>
        <dbReference type="ARBA" id="ARBA00022695"/>
    </source>
</evidence>
<dbReference type="SUPFAM" id="SSF82114">
    <property type="entry name" value="Riboflavin kinase-like"/>
    <property type="match status" value="1"/>
</dbReference>
<dbReference type="OrthoDB" id="9803667at2"/>
<name>A0A2M9CL96_9MICO</name>
<keyword evidence="5 15" id="KW-0288">FMN</keyword>
<evidence type="ECO:0000313" key="17">
    <source>
        <dbReference type="EMBL" id="PJJ72666.1"/>
    </source>
</evidence>
<dbReference type="CDD" id="cd02064">
    <property type="entry name" value="FAD_synthetase_N"/>
    <property type="match status" value="1"/>
</dbReference>
<dbReference type="GO" id="GO:0006747">
    <property type="term" value="P:FAD biosynthetic process"/>
    <property type="evidence" value="ECO:0007669"/>
    <property type="project" value="UniProtKB-UniRule"/>
</dbReference>
<dbReference type="GO" id="GO:0003919">
    <property type="term" value="F:FMN adenylyltransferase activity"/>
    <property type="evidence" value="ECO:0007669"/>
    <property type="project" value="UniProtKB-UniRule"/>
</dbReference>
<keyword evidence="18" id="KW-1185">Reference proteome</keyword>
<comment type="catalytic activity">
    <reaction evidence="14 15">
        <text>FMN + ATP + H(+) = FAD + diphosphate</text>
        <dbReference type="Rhea" id="RHEA:17237"/>
        <dbReference type="ChEBI" id="CHEBI:15378"/>
        <dbReference type="ChEBI" id="CHEBI:30616"/>
        <dbReference type="ChEBI" id="CHEBI:33019"/>
        <dbReference type="ChEBI" id="CHEBI:57692"/>
        <dbReference type="ChEBI" id="CHEBI:58210"/>
        <dbReference type="EC" id="2.7.7.2"/>
    </reaction>
</comment>
<dbReference type="Gene3D" id="3.40.50.620">
    <property type="entry name" value="HUPs"/>
    <property type="match status" value="1"/>
</dbReference>
<dbReference type="Pfam" id="PF01687">
    <property type="entry name" value="Flavokinase"/>
    <property type="match status" value="1"/>
</dbReference>
<sequence>MQRFFEPAEVPSDWAASAVTIGKFDGVHAGHRAVIAELRARAEAAGLRSVVVTFDRHPLRLLAPEKCPESLTSNEQKLELIAAAGVDATLMLRFDEQRSTQEPEDFVREVLVEALHARLVLVGEDFRFGRRGRGDVELLRRLGAEHGFTVDLIPDVRPDGERRASSTWIRELLQEGRVREVSLLLGRHPSVRSTVVRGEQRGRLLGFPTANLHPRLEGFLPADGVYAGYLVVDGERHPAAISIGNNPTFEGVPARQVEAWAIDRDFDLYDRQVEVEFVEYLRPMAKFDGIDPLIVQLKADEAAARRILDVPAAAQER</sequence>
<dbReference type="AlphaFoldDB" id="A0A2M9CL96"/>
<dbReference type="NCBIfam" id="NF004160">
    <property type="entry name" value="PRK05627.1-3"/>
    <property type="match status" value="1"/>
</dbReference>
<dbReference type="InterPro" id="IPR015865">
    <property type="entry name" value="Riboflavin_kinase_bac/euk"/>
</dbReference>
<evidence type="ECO:0000256" key="2">
    <source>
        <dbReference type="ARBA" id="ARBA00004726"/>
    </source>
</evidence>
<evidence type="ECO:0000256" key="5">
    <source>
        <dbReference type="ARBA" id="ARBA00022643"/>
    </source>
</evidence>
<keyword evidence="4 15" id="KW-0285">Flavoprotein</keyword>
<organism evidence="17 18">
    <name type="scientific">Diaminobutyricimonas aerilata</name>
    <dbReference type="NCBI Taxonomy" id="1162967"/>
    <lineage>
        <taxon>Bacteria</taxon>
        <taxon>Bacillati</taxon>
        <taxon>Actinomycetota</taxon>
        <taxon>Actinomycetes</taxon>
        <taxon>Micrococcales</taxon>
        <taxon>Microbacteriaceae</taxon>
        <taxon>Diaminobutyricimonas</taxon>
    </lineage>
</organism>
<evidence type="ECO:0000256" key="8">
    <source>
        <dbReference type="ARBA" id="ARBA00022741"/>
    </source>
</evidence>
<evidence type="ECO:0000256" key="12">
    <source>
        <dbReference type="ARBA" id="ARBA00023268"/>
    </source>
</evidence>
<dbReference type="Gene3D" id="2.40.30.30">
    <property type="entry name" value="Riboflavin kinase-like"/>
    <property type="match status" value="1"/>
</dbReference>
<comment type="catalytic activity">
    <reaction evidence="13 15">
        <text>riboflavin + ATP = FMN + ADP + H(+)</text>
        <dbReference type="Rhea" id="RHEA:14357"/>
        <dbReference type="ChEBI" id="CHEBI:15378"/>
        <dbReference type="ChEBI" id="CHEBI:30616"/>
        <dbReference type="ChEBI" id="CHEBI:57986"/>
        <dbReference type="ChEBI" id="CHEBI:58210"/>
        <dbReference type="ChEBI" id="CHEBI:456216"/>
        <dbReference type="EC" id="2.7.1.26"/>
    </reaction>
</comment>
<evidence type="ECO:0000256" key="3">
    <source>
        <dbReference type="ARBA" id="ARBA00005201"/>
    </source>
</evidence>
<comment type="pathway">
    <text evidence="3 15">Cofactor biosynthesis; FMN biosynthesis; FMN from riboflavin (ATP route): step 1/1.</text>
</comment>
<dbReference type="Proteomes" id="UP000228758">
    <property type="component" value="Unassembled WGS sequence"/>
</dbReference>
<comment type="pathway">
    <text evidence="2 15">Cofactor biosynthesis; FAD biosynthesis; FAD from FMN: step 1/1.</text>
</comment>
<keyword evidence="11 15" id="KW-0067">ATP-binding</keyword>
<dbReference type="UniPathway" id="UPA00276">
    <property type="reaction ID" value="UER00406"/>
</dbReference>
<evidence type="ECO:0000256" key="9">
    <source>
        <dbReference type="ARBA" id="ARBA00022777"/>
    </source>
</evidence>
<dbReference type="PANTHER" id="PTHR22749">
    <property type="entry name" value="RIBOFLAVIN KINASE/FMN ADENYLYLTRANSFERASE"/>
    <property type="match status" value="1"/>
</dbReference>
<keyword evidence="9 15" id="KW-0418">Kinase</keyword>
<keyword evidence="7 15" id="KW-0548">Nucleotidyltransferase</keyword>
<dbReference type="InterPro" id="IPR023465">
    <property type="entry name" value="Riboflavin_kinase_dom_sf"/>
</dbReference>
<feature type="domain" description="Riboflavin kinase" evidence="16">
    <location>
        <begin position="184"/>
        <end position="309"/>
    </location>
</feature>
<comment type="caution">
    <text evidence="17">The sequence shown here is derived from an EMBL/GenBank/DDBJ whole genome shotgun (WGS) entry which is preliminary data.</text>
</comment>
<dbReference type="PANTHER" id="PTHR22749:SF6">
    <property type="entry name" value="RIBOFLAVIN KINASE"/>
    <property type="match status" value="1"/>
</dbReference>
<dbReference type="InterPro" id="IPR023468">
    <property type="entry name" value="Riboflavin_kinase"/>
</dbReference>
<dbReference type="InterPro" id="IPR002606">
    <property type="entry name" value="Riboflavin_kinase_bac"/>
</dbReference>
<evidence type="ECO:0000259" key="16">
    <source>
        <dbReference type="SMART" id="SM00904"/>
    </source>
</evidence>
<dbReference type="GO" id="GO:0008531">
    <property type="term" value="F:riboflavin kinase activity"/>
    <property type="evidence" value="ECO:0007669"/>
    <property type="project" value="UniProtKB-UniRule"/>
</dbReference>
<dbReference type="SMART" id="SM00904">
    <property type="entry name" value="Flavokinase"/>
    <property type="match status" value="1"/>
</dbReference>
<dbReference type="Pfam" id="PF06574">
    <property type="entry name" value="FAD_syn"/>
    <property type="match status" value="1"/>
</dbReference>
<dbReference type="EC" id="2.7.1.26" evidence="15"/>
<reference evidence="17 18" key="1">
    <citation type="submission" date="2017-11" db="EMBL/GenBank/DDBJ databases">
        <title>Genomic Encyclopedia of Archaeal and Bacterial Type Strains, Phase II (KMG-II): From Individual Species to Whole Genera.</title>
        <authorList>
            <person name="Goeker M."/>
        </authorList>
    </citation>
    <scope>NUCLEOTIDE SEQUENCE [LARGE SCALE GENOMIC DNA]</scope>
    <source>
        <strain evidence="17 18">DSM 27393</strain>
    </source>
</reference>
<dbReference type="GO" id="GO:0009398">
    <property type="term" value="P:FMN biosynthetic process"/>
    <property type="evidence" value="ECO:0007669"/>
    <property type="project" value="UniProtKB-UniRule"/>
</dbReference>
<dbReference type="RefSeq" id="WP_100364830.1">
    <property type="nucleotide sequence ID" value="NZ_PGFF01000001.1"/>
</dbReference>
<dbReference type="GO" id="GO:0005524">
    <property type="term" value="F:ATP binding"/>
    <property type="evidence" value="ECO:0007669"/>
    <property type="project" value="UniProtKB-UniRule"/>
</dbReference>
<evidence type="ECO:0000256" key="10">
    <source>
        <dbReference type="ARBA" id="ARBA00022827"/>
    </source>
</evidence>
<evidence type="ECO:0000313" key="18">
    <source>
        <dbReference type="Proteomes" id="UP000228758"/>
    </source>
</evidence>
<keyword evidence="12" id="KW-0511">Multifunctional enzyme</keyword>
<dbReference type="NCBIfam" id="TIGR00083">
    <property type="entry name" value="ribF"/>
    <property type="match status" value="1"/>
</dbReference>
<dbReference type="FunFam" id="3.40.50.620:FF:000021">
    <property type="entry name" value="Riboflavin biosynthesis protein"/>
    <property type="match status" value="1"/>
</dbReference>
<dbReference type="EMBL" id="PGFF01000001">
    <property type="protein sequence ID" value="PJJ72666.1"/>
    <property type="molecule type" value="Genomic_DNA"/>
</dbReference>
<accession>A0A2M9CL96</accession>
<proteinExistence type="inferred from homology"/>
<gene>
    <name evidence="17" type="ORF">CLV46_2240</name>
</gene>
<evidence type="ECO:0000256" key="14">
    <source>
        <dbReference type="ARBA" id="ARBA00049494"/>
    </source>
</evidence>
<evidence type="ECO:0000256" key="6">
    <source>
        <dbReference type="ARBA" id="ARBA00022679"/>
    </source>
</evidence>
<dbReference type="UniPathway" id="UPA00277">
    <property type="reaction ID" value="UER00407"/>
</dbReference>
<keyword evidence="6 15" id="KW-0808">Transferase</keyword>
<dbReference type="FunFam" id="2.40.30.30:FF:000003">
    <property type="entry name" value="Riboflavin biosynthesis protein"/>
    <property type="match status" value="1"/>
</dbReference>
<dbReference type="InterPro" id="IPR014729">
    <property type="entry name" value="Rossmann-like_a/b/a_fold"/>
</dbReference>